<name>A0A023FQI8_AMBCJ</name>
<dbReference type="Pfam" id="PF02098">
    <property type="entry name" value="His_binding"/>
    <property type="match status" value="1"/>
</dbReference>
<dbReference type="SUPFAM" id="SSF50814">
    <property type="entry name" value="Lipocalins"/>
    <property type="match status" value="1"/>
</dbReference>
<dbReference type="Gene3D" id="2.40.128.20">
    <property type="match status" value="1"/>
</dbReference>
<dbReference type="AlphaFoldDB" id="A0A023FQI8"/>
<dbReference type="EMBL" id="GBBK01000410">
    <property type="protein sequence ID" value="JAC24072.1"/>
    <property type="molecule type" value="mRNA"/>
</dbReference>
<feature type="signal peptide" evidence="1">
    <location>
        <begin position="1"/>
        <end position="18"/>
    </location>
</feature>
<accession>A0A023FQI8</accession>
<feature type="chain" id="PRO_5001521175" evidence="1">
    <location>
        <begin position="19"/>
        <end position="183"/>
    </location>
</feature>
<dbReference type="GO" id="GO:0043176">
    <property type="term" value="F:amine binding"/>
    <property type="evidence" value="ECO:0007669"/>
    <property type="project" value="InterPro"/>
</dbReference>
<keyword evidence="1" id="KW-0732">Signal</keyword>
<dbReference type="InterPro" id="IPR002970">
    <property type="entry name" value="Tick_his-bd"/>
</dbReference>
<proteinExistence type="evidence at transcript level"/>
<protein>
    <submittedName>
        <fullName evidence="2">Putative licpodalin-4 1</fullName>
    </submittedName>
</protein>
<sequence>MNCFTVATLLALGVTAFANTPNLETLRKALSTNQRIWTTRRSYERHTGDQKHQCVYAWKTYMDSENYYFDQYYRYGTNTWVRHPLRARLSEGQSGPVLTVRQPSGQKETPYILLYWDEAKNCGVLTFENSTTGEYECELHVGDSNQLQNEDTPCDHDYDTHCQGKKKYRVYEPDCSSHSPQGQ</sequence>
<dbReference type="GO" id="GO:0030682">
    <property type="term" value="P:symbiont-mediated perturbation of host defenses"/>
    <property type="evidence" value="ECO:0007669"/>
    <property type="project" value="InterPro"/>
</dbReference>
<evidence type="ECO:0000256" key="1">
    <source>
        <dbReference type="SAM" id="SignalP"/>
    </source>
</evidence>
<organism evidence="2">
    <name type="scientific">Amblyomma cajennense</name>
    <name type="common">Cayenne tick</name>
    <name type="synonym">Acarus cajennensis</name>
    <dbReference type="NCBI Taxonomy" id="34607"/>
    <lineage>
        <taxon>Eukaryota</taxon>
        <taxon>Metazoa</taxon>
        <taxon>Ecdysozoa</taxon>
        <taxon>Arthropoda</taxon>
        <taxon>Chelicerata</taxon>
        <taxon>Arachnida</taxon>
        <taxon>Acari</taxon>
        <taxon>Parasitiformes</taxon>
        <taxon>Ixodida</taxon>
        <taxon>Ixodoidea</taxon>
        <taxon>Ixodidae</taxon>
        <taxon>Amblyomminae</taxon>
        <taxon>Amblyomma</taxon>
    </lineage>
</organism>
<dbReference type="InterPro" id="IPR012674">
    <property type="entry name" value="Calycin"/>
</dbReference>
<evidence type="ECO:0000313" key="2">
    <source>
        <dbReference type="EMBL" id="JAC24072.1"/>
    </source>
</evidence>
<reference evidence="2" key="1">
    <citation type="submission" date="2014-03" db="EMBL/GenBank/DDBJ databases">
        <title>The sialotranscriptome of Amblyomma triste, Amblyomma parvum and Amblyomma cajennense ticks, uncovered by 454-based RNA-seq.</title>
        <authorList>
            <person name="Garcia G.R."/>
            <person name="Gardinassi L.G."/>
            <person name="Ribeiro J.M."/>
            <person name="Anatriello E."/>
            <person name="Ferreira B.R."/>
            <person name="Moreira H.N."/>
            <person name="Mafra C."/>
            <person name="Olegario M.M."/>
            <person name="Szabo P.J."/>
            <person name="Miranda-Santos I.K."/>
            <person name="Maruyama S.R."/>
        </authorList>
    </citation>
    <scope>NUCLEOTIDE SEQUENCE</scope>
    <source>
        <strain evidence="2">Uberlandia</strain>
        <tissue evidence="2">Salivary glands</tissue>
    </source>
</reference>